<evidence type="ECO:0000313" key="2">
    <source>
        <dbReference type="EMBL" id="KAF8716294.1"/>
    </source>
</evidence>
<dbReference type="Pfam" id="PF08268">
    <property type="entry name" value="FBA_3"/>
    <property type="match status" value="2"/>
</dbReference>
<proteinExistence type="predicted"/>
<dbReference type="AlphaFoldDB" id="A0A835BYG0"/>
<dbReference type="PANTHER" id="PTHR31672:SF2">
    <property type="entry name" value="F-BOX DOMAIN-CONTAINING PROTEIN"/>
    <property type="match status" value="1"/>
</dbReference>
<dbReference type="PROSITE" id="PS50181">
    <property type="entry name" value="FBOX"/>
    <property type="match status" value="1"/>
</dbReference>
<evidence type="ECO:0000259" key="1">
    <source>
        <dbReference type="PROSITE" id="PS50181"/>
    </source>
</evidence>
<dbReference type="InterPro" id="IPR013187">
    <property type="entry name" value="F-box-assoc_dom_typ3"/>
</dbReference>
<dbReference type="PANTHER" id="PTHR31672">
    <property type="entry name" value="BNACNNG10540D PROTEIN"/>
    <property type="match status" value="1"/>
</dbReference>
<dbReference type="SMART" id="SM00256">
    <property type="entry name" value="FBOX"/>
    <property type="match status" value="2"/>
</dbReference>
<sequence>MTTGNKRRVVTPGGAQVLPEEMMTEVFLRLPIKSILCFRAVCRSWDALLSSEEFCGLHMAKAEALPKMFFTSPTAGFDATAMYSSSSSGPDDGLMFTLDGVHGDIVDMTPAPCRGLTLLHDAVAPAYYVLNASTRAVTRLPPCQGSFSATAGLGFDARTRKYKVVRLFYGNFSDKQRIKCEIYTLGGDHGDCWKPAVEGVPFRFCRAAAAAISHAKWDKLFPVFANGFLHWLLLPLFLAERPRAAILSFSVTDETFTWVRSPPFVVSAVHLVELADRLCMVRDLRNVSFDCSMLEIWKLNDYNSGGWSLEHRIDLLHHVARDLIEPQIIKVIGSVGNCESTKKIVIATSRRKVVLYDPVFQTLETVIAIRDNHSSYQMDQSALRISLYQESLVPVHQTNEEISLSAPLAKATREILLRLPANCTVQFKLVCKQWLRLIENNGFVRSYYLHKNMDRKPKIMLVGKGAGGYGFSFTPLKMLRRVPDHDIWLDTKVVCSKPCLGMNLLSTELKDYLYNPCTGFCHVYHTRGPSAHIPWNIPSYSCIPEDHAFAVGCKNVGLGFNLSMQEHVIVEIFYHLKDFKSRQYALTCTVSACEMGSVQSSFQPPLPVTDMPPAYLAGVLYWMSDPRLGQNYERVIVSFDISTSMFDVIPCPSCIAMWNSRSSSNAFVVELEGRLCAVLANPDAEELNIWKREHDQWDRAYIVYLKGWQGYSLRTNVVVPWAVDPKDGKILLNTGRKLGFYDPARRSIENLYDVEELLHVRSTEQSSHVGVLERNHIAKNKPYVKNFCTQISSFQLHKFSDEPSSSLSRNNFACSRGERSLERSPVYTEIMPLIPILYEESLASYPLRRKARCLQ</sequence>
<feature type="domain" description="F-box" evidence="1">
    <location>
        <begin position="12"/>
        <end position="54"/>
    </location>
</feature>
<gene>
    <name evidence="2" type="ORF">HU200_026581</name>
</gene>
<name>A0A835BYG0_9POAL</name>
<organism evidence="2 3">
    <name type="scientific">Digitaria exilis</name>
    <dbReference type="NCBI Taxonomy" id="1010633"/>
    <lineage>
        <taxon>Eukaryota</taxon>
        <taxon>Viridiplantae</taxon>
        <taxon>Streptophyta</taxon>
        <taxon>Embryophyta</taxon>
        <taxon>Tracheophyta</taxon>
        <taxon>Spermatophyta</taxon>
        <taxon>Magnoliopsida</taxon>
        <taxon>Liliopsida</taxon>
        <taxon>Poales</taxon>
        <taxon>Poaceae</taxon>
        <taxon>PACMAD clade</taxon>
        <taxon>Panicoideae</taxon>
        <taxon>Panicodae</taxon>
        <taxon>Paniceae</taxon>
        <taxon>Anthephorinae</taxon>
        <taxon>Digitaria</taxon>
    </lineage>
</organism>
<dbReference type="EMBL" id="JACEFO010001727">
    <property type="protein sequence ID" value="KAF8716294.1"/>
    <property type="molecule type" value="Genomic_DNA"/>
</dbReference>
<dbReference type="InterPro" id="IPR036047">
    <property type="entry name" value="F-box-like_dom_sf"/>
</dbReference>
<comment type="caution">
    <text evidence="2">The sequence shown here is derived from an EMBL/GenBank/DDBJ whole genome shotgun (WGS) entry which is preliminary data.</text>
</comment>
<reference evidence="2" key="1">
    <citation type="submission" date="2020-07" db="EMBL/GenBank/DDBJ databases">
        <title>Genome sequence and genetic diversity analysis of an under-domesticated orphan crop, white fonio (Digitaria exilis).</title>
        <authorList>
            <person name="Bennetzen J.L."/>
            <person name="Chen S."/>
            <person name="Ma X."/>
            <person name="Wang X."/>
            <person name="Yssel A.E.J."/>
            <person name="Chaluvadi S.R."/>
            <person name="Johnson M."/>
            <person name="Gangashetty P."/>
            <person name="Hamidou F."/>
            <person name="Sanogo M.D."/>
            <person name="Zwaenepoel A."/>
            <person name="Wallace J."/>
            <person name="Van De Peer Y."/>
            <person name="Van Deynze A."/>
        </authorList>
    </citation>
    <scope>NUCLEOTIDE SEQUENCE</scope>
    <source>
        <tissue evidence="2">Leaves</tissue>
    </source>
</reference>
<dbReference type="InterPro" id="IPR001810">
    <property type="entry name" value="F-box_dom"/>
</dbReference>
<dbReference type="Pfam" id="PF00646">
    <property type="entry name" value="F-box"/>
    <property type="match status" value="2"/>
</dbReference>
<dbReference type="SUPFAM" id="SSF81383">
    <property type="entry name" value="F-box domain"/>
    <property type="match status" value="2"/>
</dbReference>
<dbReference type="Proteomes" id="UP000636709">
    <property type="component" value="Unassembled WGS sequence"/>
</dbReference>
<dbReference type="CDD" id="cd22157">
    <property type="entry name" value="F-box_AtFBW1-like"/>
    <property type="match status" value="1"/>
</dbReference>
<evidence type="ECO:0000313" key="3">
    <source>
        <dbReference type="Proteomes" id="UP000636709"/>
    </source>
</evidence>
<dbReference type="OrthoDB" id="693519at2759"/>
<keyword evidence="3" id="KW-1185">Reference proteome</keyword>
<accession>A0A835BYG0</accession>
<dbReference type="InterPro" id="IPR050796">
    <property type="entry name" value="SCF_F-box_component"/>
</dbReference>
<protein>
    <recommendedName>
        <fullName evidence="1">F-box domain-containing protein</fullName>
    </recommendedName>
</protein>
<dbReference type="NCBIfam" id="TIGR01640">
    <property type="entry name" value="F_box_assoc_1"/>
    <property type="match status" value="2"/>
</dbReference>
<dbReference type="Gene3D" id="1.20.1280.50">
    <property type="match status" value="1"/>
</dbReference>
<dbReference type="InterPro" id="IPR017451">
    <property type="entry name" value="F-box-assoc_interact_dom"/>
</dbReference>